<evidence type="ECO:0000313" key="2">
    <source>
        <dbReference type="Proteomes" id="UP000478052"/>
    </source>
</evidence>
<gene>
    <name evidence="1" type="ORF">FWK35_00034492</name>
</gene>
<dbReference type="EMBL" id="VUJU01005292">
    <property type="protein sequence ID" value="KAF0751692.1"/>
    <property type="molecule type" value="Genomic_DNA"/>
</dbReference>
<sequence>MADYSFELPWSADNPLQFGNISENPVISEIISQLDIFLRQRKKLSCPKDEIDTRILSVIQYAMDNVKNLMEQNFTQLTDTQKRVLINKCRFIIKDAIKVIENILKIQSN</sequence>
<reference evidence="1 2" key="1">
    <citation type="submission" date="2019-08" db="EMBL/GenBank/DDBJ databases">
        <title>Whole genome of Aphis craccivora.</title>
        <authorList>
            <person name="Voronova N.V."/>
            <person name="Shulinski R.S."/>
            <person name="Bandarenka Y.V."/>
            <person name="Zhorov D.G."/>
            <person name="Warner D."/>
        </authorList>
    </citation>
    <scope>NUCLEOTIDE SEQUENCE [LARGE SCALE GENOMIC DNA]</scope>
    <source>
        <strain evidence="1">180601</strain>
        <tissue evidence="1">Whole Body</tissue>
    </source>
</reference>
<organism evidence="1 2">
    <name type="scientific">Aphis craccivora</name>
    <name type="common">Cowpea aphid</name>
    <dbReference type="NCBI Taxonomy" id="307492"/>
    <lineage>
        <taxon>Eukaryota</taxon>
        <taxon>Metazoa</taxon>
        <taxon>Ecdysozoa</taxon>
        <taxon>Arthropoda</taxon>
        <taxon>Hexapoda</taxon>
        <taxon>Insecta</taxon>
        <taxon>Pterygota</taxon>
        <taxon>Neoptera</taxon>
        <taxon>Paraneoptera</taxon>
        <taxon>Hemiptera</taxon>
        <taxon>Sternorrhyncha</taxon>
        <taxon>Aphidomorpha</taxon>
        <taxon>Aphidoidea</taxon>
        <taxon>Aphididae</taxon>
        <taxon>Aphidini</taxon>
        <taxon>Aphis</taxon>
        <taxon>Aphis</taxon>
    </lineage>
</organism>
<accession>A0A6G0Y9W2</accession>
<dbReference type="AlphaFoldDB" id="A0A6G0Y9W2"/>
<proteinExistence type="predicted"/>
<dbReference type="OrthoDB" id="6591604at2759"/>
<evidence type="ECO:0000313" key="1">
    <source>
        <dbReference type="EMBL" id="KAF0751692.1"/>
    </source>
</evidence>
<keyword evidence="2" id="KW-1185">Reference proteome</keyword>
<protein>
    <submittedName>
        <fullName evidence="1">Uncharacterized protein</fullName>
    </submittedName>
</protein>
<name>A0A6G0Y9W2_APHCR</name>
<dbReference type="Proteomes" id="UP000478052">
    <property type="component" value="Unassembled WGS sequence"/>
</dbReference>
<comment type="caution">
    <text evidence="1">The sequence shown here is derived from an EMBL/GenBank/DDBJ whole genome shotgun (WGS) entry which is preliminary data.</text>
</comment>